<comment type="caution">
    <text evidence="6">Lacks conserved residue(s) required for the propagation of feature annotation.</text>
</comment>
<name>J7T4G1_STRSL</name>
<dbReference type="InterPro" id="IPR029494">
    <property type="entry name" value="DarT"/>
</dbReference>
<keyword evidence="1 6" id="KW-1277">Toxin-antitoxin system</keyword>
<dbReference type="GO" id="GO:0016779">
    <property type="term" value="F:nucleotidyltransferase activity"/>
    <property type="evidence" value="ECO:0007669"/>
    <property type="project" value="UniProtKB-UniRule"/>
</dbReference>
<dbReference type="Pfam" id="PF14487">
    <property type="entry name" value="DarT"/>
    <property type="match status" value="1"/>
</dbReference>
<protein>
    <recommendedName>
        <fullName evidence="7">DarT domain-containing protein</fullName>
    </recommendedName>
</protein>
<evidence type="ECO:0000313" key="9">
    <source>
        <dbReference type="Proteomes" id="UP000006983"/>
    </source>
</evidence>
<organism evidence="8 9">
    <name type="scientific">Streptococcus salivarius K12</name>
    <dbReference type="NCBI Taxonomy" id="1200793"/>
    <lineage>
        <taxon>Bacteria</taxon>
        <taxon>Bacillati</taxon>
        <taxon>Bacillota</taxon>
        <taxon>Bacilli</taxon>
        <taxon>Lactobacillales</taxon>
        <taxon>Streptococcaceae</taxon>
        <taxon>Streptococcus</taxon>
    </lineage>
</organism>
<feature type="active site" description="Proton acceptor" evidence="6">
    <location>
        <position position="216"/>
    </location>
</feature>
<dbReference type="SUPFAM" id="SSF109604">
    <property type="entry name" value="HD-domain/PDEase-like"/>
    <property type="match status" value="1"/>
</dbReference>
<geneLocation type="plasmid" evidence="8">
    <name>pRSSL1</name>
</geneLocation>
<evidence type="ECO:0000256" key="3">
    <source>
        <dbReference type="ARBA" id="ARBA00022679"/>
    </source>
</evidence>
<comment type="caution">
    <text evidence="8">The sequence shown here is derived from an EMBL/GenBank/DDBJ whole genome shotgun (WGS) entry which is preliminary data.</text>
</comment>
<dbReference type="Gene3D" id="1.10.3210.10">
    <property type="entry name" value="Hypothetical protein af1432"/>
    <property type="match status" value="1"/>
</dbReference>
<evidence type="ECO:0000313" key="8">
    <source>
        <dbReference type="EMBL" id="EJO15360.1"/>
    </source>
</evidence>
<reference evidence="8 9" key="1">
    <citation type="journal article" date="2012" name="J. Bacteriol.">
        <title>Genome Sequence of the Lantibiotic Bacteriocin Producer Streptococcus salivarius Strain K12.</title>
        <authorList>
            <person name="Barretto C."/>
            <person name="Alvarez-Martin P."/>
            <person name="Foata F."/>
            <person name="Renault P."/>
            <person name="Berger B."/>
        </authorList>
    </citation>
    <scope>NUCLEOTIDE SEQUENCE [LARGE SCALE GENOMIC DNA]</scope>
    <source>
        <strain evidence="8 9">K12</strain>
        <plasmid evidence="8">pRSSL1</plasmid>
    </source>
</reference>
<proteinExistence type="inferred from homology"/>
<evidence type="ECO:0000256" key="4">
    <source>
        <dbReference type="ARBA" id="ARBA00022695"/>
    </source>
</evidence>
<feature type="domain" description="DarT" evidence="7">
    <location>
        <begin position="174"/>
        <end position="379"/>
    </location>
</feature>
<keyword evidence="9" id="KW-1185">Reference proteome</keyword>
<dbReference type="EMBL" id="ALIF01000007">
    <property type="protein sequence ID" value="EJO15360.1"/>
    <property type="molecule type" value="Genomic_DNA"/>
</dbReference>
<keyword evidence="4 6" id="KW-0548">Nucleotidyltransferase</keyword>
<dbReference type="AlphaFoldDB" id="J7T4G1"/>
<keyword evidence="5 6" id="KW-0238">DNA-binding</keyword>
<evidence type="ECO:0000256" key="5">
    <source>
        <dbReference type="ARBA" id="ARBA00023125"/>
    </source>
</evidence>
<dbReference type="Pfam" id="PF01966">
    <property type="entry name" value="HD"/>
    <property type="match status" value="1"/>
</dbReference>
<evidence type="ECO:0000256" key="2">
    <source>
        <dbReference type="ARBA" id="ARBA00022676"/>
    </source>
</evidence>
<keyword evidence="8" id="KW-0614">Plasmid</keyword>
<dbReference type="PATRIC" id="fig|1200793.3.peg.2170"/>
<sequence>MCFNYCNGKASALLKEITMQQVERILNASGKTYYLENDYLNTELVIMSNELLFRKVEGKYIYEDSKSKLVGEQFEAGDYIFLRVKEQLYLLQVSKENDQTDSFESMLNDLKKSLYSLKTEIIAKNLFFKNVPAIQNPIDKSRNIELIQKLLEMVFQKELKPETTFFKHQELENPFFYHFTSIDNFYEICKTKGITAKNETTNQKEDYSNKSIQEVRRDMEVTSNPSTKVHDYVPFYFTKQSPMFYERVMNKVIDQKDTIFLAVNFEKLKENDVYYTDIAANSEKEPKPNFYFTLDNLEKLNWEKINCELPTVYGKNISEDERKLIKRQRMAEVLVYNFVPFDWIEKIIVFDEEARLKVEEYISNSDFRPKVECDRSYFITKEGRGINPNYHGYLNSSPNYLQESLITGPRELLNKCSYYINKIVSSHSTSAPKNARFKDVGELVKSIDKDFSVLPELEGIEGLRTSNSTHSKTVSEHTKDVVKNVRNSSAFATCPEKEKDILCLSAYLHDIGKGPINKWYNGEQRVWPDHPAEALPMVERILSDEIENIEPWEVKRIVLLVAYHDLLGDIVKGADKLFKYNGRSIDELRKLKLSYDEFKDLKIISEADIKAINHEWLKNFKKYVDDIKEKSNK</sequence>
<gene>
    <name evidence="8" type="ORF">RSSL_00119</name>
</gene>
<dbReference type="Proteomes" id="UP000006983">
    <property type="component" value="Unassembled WGS sequence"/>
</dbReference>
<feature type="binding site" evidence="6">
    <location>
        <position position="216"/>
    </location>
    <ligand>
        <name>NAD(+)</name>
        <dbReference type="ChEBI" id="CHEBI:57540"/>
    </ligand>
</feature>
<keyword evidence="3 6" id="KW-0808">Transferase</keyword>
<comment type="similarity">
    <text evidence="6">Belongs to the DarT ADP-ribosyltransferase family.</text>
</comment>
<dbReference type="InterPro" id="IPR006674">
    <property type="entry name" value="HD_domain"/>
</dbReference>
<dbReference type="PROSITE" id="PS52018">
    <property type="entry name" value="DART"/>
    <property type="match status" value="1"/>
</dbReference>
<comment type="catalytic activity">
    <reaction evidence="6">
        <text>a thymidine in DNA + NAD(+) = an N-(ADP-alpha-D-ribosyl)-thymidine in DNA + nicotinamide + H(+)</text>
        <dbReference type="Rhea" id="RHEA:71651"/>
        <dbReference type="Rhea" id="RHEA-COMP:13556"/>
        <dbReference type="Rhea" id="RHEA-COMP:18051"/>
        <dbReference type="ChEBI" id="CHEBI:15378"/>
        <dbReference type="ChEBI" id="CHEBI:17154"/>
        <dbReference type="ChEBI" id="CHEBI:57540"/>
        <dbReference type="ChEBI" id="CHEBI:137386"/>
        <dbReference type="ChEBI" id="CHEBI:191199"/>
    </reaction>
</comment>
<feature type="binding site" evidence="6">
    <location>
        <begin position="178"/>
        <end position="180"/>
    </location>
    <ligand>
        <name>NAD(+)</name>
        <dbReference type="ChEBI" id="CHEBI:57540"/>
    </ligand>
</feature>
<evidence type="ECO:0000259" key="7">
    <source>
        <dbReference type="PROSITE" id="PS52018"/>
    </source>
</evidence>
<dbReference type="CDD" id="cd00077">
    <property type="entry name" value="HDc"/>
    <property type="match status" value="1"/>
</dbReference>
<keyword evidence="2 6" id="KW-0328">Glycosyltransferase</keyword>
<dbReference type="GO" id="GO:0016757">
    <property type="term" value="F:glycosyltransferase activity"/>
    <property type="evidence" value="ECO:0007669"/>
    <property type="project" value="UniProtKB-UniRule"/>
</dbReference>
<feature type="active site" evidence="6">
    <location>
        <position position="332"/>
    </location>
</feature>
<evidence type="ECO:0000256" key="1">
    <source>
        <dbReference type="ARBA" id="ARBA00022649"/>
    </source>
</evidence>
<dbReference type="InterPro" id="IPR003607">
    <property type="entry name" value="HD/PDEase_dom"/>
</dbReference>
<accession>J7T4G1</accession>
<dbReference type="GO" id="GO:0003677">
    <property type="term" value="F:DNA binding"/>
    <property type="evidence" value="ECO:0007669"/>
    <property type="project" value="UniProtKB-UniRule"/>
</dbReference>
<evidence type="ECO:0000256" key="6">
    <source>
        <dbReference type="PROSITE-ProRule" id="PRU01362"/>
    </source>
</evidence>